<evidence type="ECO:0000313" key="2">
    <source>
        <dbReference type="Proteomes" id="UP000564536"/>
    </source>
</evidence>
<gene>
    <name evidence="1" type="ORF">HB943_16245</name>
</gene>
<proteinExistence type="predicted"/>
<comment type="caution">
    <text evidence="1">The sequence shown here is derived from an EMBL/GenBank/DDBJ whole genome shotgun (WGS) entry which is preliminary data.</text>
</comment>
<organism evidence="1 2">
    <name type="scientific">Listeria weihenstephanensis</name>
    <dbReference type="NCBI Taxonomy" id="1006155"/>
    <lineage>
        <taxon>Bacteria</taxon>
        <taxon>Bacillati</taxon>
        <taxon>Bacillota</taxon>
        <taxon>Bacilli</taxon>
        <taxon>Bacillales</taxon>
        <taxon>Listeriaceae</taxon>
        <taxon>Listeria</taxon>
    </lineage>
</organism>
<sequence length="235" mass="28051">MAYILSCITKLENRNISNIAKSFPSKTEGMEYEHKNQGWHFYRQIYMCICKEYVKVLDIGKDIHFFREVILDERIPTKVYFYDSGDQIRRRILFNAKRETTILLLEEMNYRRKNESEIKHEKDTGTDRPNRFKRIIIPMEDSILNSYAMLDTYPSTSISDIASIDMIQRIISSMIESEKLNSKELQLLREICDNIPNCILAKQYDVSEKIIQQRKRRLQKKMAAWKKSYIDSHKE</sequence>
<accession>A0A841ZD10</accession>
<reference evidence="1 2" key="1">
    <citation type="submission" date="2020-03" db="EMBL/GenBank/DDBJ databases">
        <title>Soil Listeria distribution.</title>
        <authorList>
            <person name="Liao J."/>
            <person name="Wiedmann M."/>
        </authorList>
    </citation>
    <scope>NUCLEOTIDE SEQUENCE [LARGE SCALE GENOMIC DNA]</scope>
    <source>
        <strain evidence="1 2">FSL L7-1523</strain>
    </source>
</reference>
<evidence type="ECO:0000313" key="1">
    <source>
        <dbReference type="EMBL" id="MBC1502153.1"/>
    </source>
</evidence>
<protein>
    <submittedName>
        <fullName evidence="1">Uncharacterized protein</fullName>
    </submittedName>
</protein>
<name>A0A841ZD10_9LIST</name>
<dbReference type="EMBL" id="JAARRL010000049">
    <property type="protein sequence ID" value="MBC1502153.1"/>
    <property type="molecule type" value="Genomic_DNA"/>
</dbReference>
<dbReference type="AlphaFoldDB" id="A0A841ZD10"/>
<dbReference type="RefSeq" id="WP_185427683.1">
    <property type="nucleotide sequence ID" value="NZ_JAARRL010000049.1"/>
</dbReference>
<dbReference type="Proteomes" id="UP000564536">
    <property type="component" value="Unassembled WGS sequence"/>
</dbReference>